<evidence type="ECO:0000313" key="1">
    <source>
        <dbReference type="EMBL" id="TDB61812.1"/>
    </source>
</evidence>
<evidence type="ECO:0000313" key="2">
    <source>
        <dbReference type="Proteomes" id="UP000295706"/>
    </source>
</evidence>
<proteinExistence type="predicted"/>
<dbReference type="OrthoDB" id="9895026at2"/>
<sequence>MKKYLYPGIVGLLILINSCATLDPAEISSLQRIPFEPFSLTPRVEPTGLRIDIIRQESSTGDSLIQTSEIPYHSAGYDLGNSLFYDLDNNLGFRVNDLLGSEASPEFKIILTGNPKGGSRFITYSLSNDSLKLRVNNRAKERYLWHREITADCTAYQYKSRLRYAISSTDSSLLYYPNKRLKEEIYQKNDSTFSWKRRNREQPVLVTPREVKIHDRYLLSLSPNYLKMQVFQIRKRRNHLLFTVERSAEKILVYDENARGKKIQLEPDVLAIYRNKGLLQKYELSKAP</sequence>
<protein>
    <submittedName>
        <fullName evidence="1">Uncharacterized protein</fullName>
    </submittedName>
</protein>
<dbReference type="AlphaFoldDB" id="A0A4R4K583"/>
<comment type="caution">
    <text evidence="1">The sequence shown here is derived from an EMBL/GenBank/DDBJ whole genome shotgun (WGS) entry which is preliminary data.</text>
</comment>
<dbReference type="Proteomes" id="UP000295706">
    <property type="component" value="Unassembled WGS sequence"/>
</dbReference>
<keyword evidence="2" id="KW-1185">Reference proteome</keyword>
<dbReference type="EMBL" id="SMJU01000013">
    <property type="protein sequence ID" value="TDB61812.1"/>
    <property type="molecule type" value="Genomic_DNA"/>
</dbReference>
<reference evidence="1 2" key="1">
    <citation type="submission" date="2019-02" db="EMBL/GenBank/DDBJ databases">
        <title>Arundinibacter roseus gen. nov., sp. nov., a new member of the family Cytophagaceae.</title>
        <authorList>
            <person name="Szuroczki S."/>
            <person name="Khayer B."/>
            <person name="Sproer C."/>
            <person name="Toumi M."/>
            <person name="Szabo A."/>
            <person name="Felfoldi T."/>
            <person name="Schumann P."/>
            <person name="Toth E."/>
        </authorList>
    </citation>
    <scope>NUCLEOTIDE SEQUENCE [LARGE SCALE GENOMIC DNA]</scope>
    <source>
        <strain evidence="1 2">DMA-k-7a</strain>
    </source>
</reference>
<gene>
    <name evidence="1" type="ORF">EZE20_18880</name>
</gene>
<accession>A0A4R4K583</accession>
<organism evidence="1 2">
    <name type="scientific">Arundinibacter roseus</name>
    <dbReference type="NCBI Taxonomy" id="2070510"/>
    <lineage>
        <taxon>Bacteria</taxon>
        <taxon>Pseudomonadati</taxon>
        <taxon>Bacteroidota</taxon>
        <taxon>Cytophagia</taxon>
        <taxon>Cytophagales</taxon>
        <taxon>Spirosomataceae</taxon>
        <taxon>Arundinibacter</taxon>
    </lineage>
</organism>
<name>A0A4R4K583_9BACT</name>
<dbReference type="RefSeq" id="WP_132120597.1">
    <property type="nucleotide sequence ID" value="NZ_SMJU01000013.1"/>
</dbReference>